<gene>
    <name evidence="10" type="ORF">SOIL9_68100</name>
</gene>
<keyword evidence="8" id="KW-0472">Membrane</keyword>
<dbReference type="KEGG" id="gms:SOIL9_68100"/>
<dbReference type="PANTHER" id="PTHR47245">
    <property type="entry name" value="PEPTIDYLPROLYL ISOMERASE"/>
    <property type="match status" value="1"/>
</dbReference>
<dbReference type="Gene3D" id="3.10.50.40">
    <property type="match status" value="1"/>
</dbReference>
<evidence type="ECO:0000256" key="2">
    <source>
        <dbReference type="ARBA" id="ARBA00013194"/>
    </source>
</evidence>
<dbReference type="GO" id="GO:0003755">
    <property type="term" value="F:peptidyl-prolyl cis-trans isomerase activity"/>
    <property type="evidence" value="ECO:0007669"/>
    <property type="project" value="UniProtKB-KW"/>
</dbReference>
<dbReference type="AlphaFoldDB" id="A0A6P2CT86"/>
<protein>
    <recommendedName>
        <fullName evidence="2">peptidylprolyl isomerase</fullName>
        <ecNumber evidence="2">5.2.1.8</ecNumber>
    </recommendedName>
</protein>
<comment type="catalytic activity">
    <reaction evidence="1">
        <text>[protein]-peptidylproline (omega=180) = [protein]-peptidylproline (omega=0)</text>
        <dbReference type="Rhea" id="RHEA:16237"/>
        <dbReference type="Rhea" id="RHEA-COMP:10747"/>
        <dbReference type="Rhea" id="RHEA-COMP:10748"/>
        <dbReference type="ChEBI" id="CHEBI:83833"/>
        <dbReference type="ChEBI" id="CHEBI:83834"/>
        <dbReference type="EC" id="5.2.1.8"/>
    </reaction>
</comment>
<evidence type="ECO:0000256" key="7">
    <source>
        <dbReference type="SAM" id="MobiDB-lite"/>
    </source>
</evidence>
<name>A0A6P2CT86_9BACT</name>
<dbReference type="SUPFAM" id="SSF54534">
    <property type="entry name" value="FKBP-like"/>
    <property type="match status" value="1"/>
</dbReference>
<dbReference type="PANTHER" id="PTHR47245:SF1">
    <property type="entry name" value="FOLDASE PROTEIN PRSA"/>
    <property type="match status" value="1"/>
</dbReference>
<evidence type="ECO:0000256" key="6">
    <source>
        <dbReference type="PROSITE-ProRule" id="PRU00278"/>
    </source>
</evidence>
<evidence type="ECO:0000259" key="9">
    <source>
        <dbReference type="PROSITE" id="PS50198"/>
    </source>
</evidence>
<dbReference type="EMBL" id="LR593886">
    <property type="protein sequence ID" value="VTR90904.1"/>
    <property type="molecule type" value="Genomic_DNA"/>
</dbReference>
<dbReference type="InterPro" id="IPR050245">
    <property type="entry name" value="PrsA_foldase"/>
</dbReference>
<reference evidence="10 11" key="1">
    <citation type="submission" date="2019-05" db="EMBL/GenBank/DDBJ databases">
        <authorList>
            <consortium name="Science for Life Laboratories"/>
        </authorList>
    </citation>
    <scope>NUCLEOTIDE SEQUENCE [LARGE SCALE GENOMIC DNA]</scope>
    <source>
        <strain evidence="10">Soil9</strain>
    </source>
</reference>
<feature type="compositionally biased region" description="Pro residues" evidence="7">
    <location>
        <begin position="392"/>
        <end position="409"/>
    </location>
</feature>
<organism evidence="10 11">
    <name type="scientific">Gemmata massiliana</name>
    <dbReference type="NCBI Taxonomy" id="1210884"/>
    <lineage>
        <taxon>Bacteria</taxon>
        <taxon>Pseudomonadati</taxon>
        <taxon>Planctomycetota</taxon>
        <taxon>Planctomycetia</taxon>
        <taxon>Gemmatales</taxon>
        <taxon>Gemmataceae</taxon>
        <taxon>Gemmata</taxon>
    </lineage>
</organism>
<dbReference type="InterPro" id="IPR027304">
    <property type="entry name" value="Trigger_fact/SurA_dom_sf"/>
</dbReference>
<evidence type="ECO:0000256" key="4">
    <source>
        <dbReference type="ARBA" id="ARBA00023110"/>
    </source>
</evidence>
<dbReference type="RefSeq" id="WP_174265985.1">
    <property type="nucleotide sequence ID" value="NZ_LR593886.1"/>
</dbReference>
<proteinExistence type="predicted"/>
<keyword evidence="11" id="KW-1185">Reference proteome</keyword>
<keyword evidence="5 6" id="KW-0413">Isomerase</keyword>
<feature type="region of interest" description="Disordered" evidence="7">
    <location>
        <begin position="37"/>
        <end position="66"/>
    </location>
</feature>
<dbReference type="Proteomes" id="UP000464178">
    <property type="component" value="Chromosome"/>
</dbReference>
<sequence>MKLLASDRRRQLVRGLAFAGVAAAGYVFGITSDRATAQQPTGAVRPNATGGLPGTPGLLPVSKGTAQPESDRRLAAHIYGDVPVTREELGEFLIARGGHEKLELLVNKKIIETEAARRGLTVTPIEVQAALNEEMRGLGITRADFVKHILPRYGKTLFEWVEDVIKPRLLLTKMCQDRVKVAEEDLSRSFENRFGERRQAKVICWSKEDLRAAQKQWAEARKGDAEFDSIATKQAEPTLAGAAGKVAPIGRYSEATDTSIEKTLFSLKLGEISQLFDTPSGIMCVKLVAVIPPDETVKFDDKMKDVLRKELFTKRIELEIPKCFTELKAQAKPVIYLKGAPTPAEFREGVENMINQAGGVPNVPTPTVPAGGSVSLPRADVPPAPGGTAPAVPAPGAPAPAAPLPMKQP</sequence>
<feature type="transmembrane region" description="Helical" evidence="8">
    <location>
        <begin position="12"/>
        <end position="31"/>
    </location>
</feature>
<evidence type="ECO:0000313" key="11">
    <source>
        <dbReference type="Proteomes" id="UP000464178"/>
    </source>
</evidence>
<keyword evidence="8" id="KW-0812">Transmembrane</keyword>
<dbReference type="EC" id="5.2.1.8" evidence="2"/>
<dbReference type="PROSITE" id="PS50198">
    <property type="entry name" value="PPIC_PPIASE_2"/>
    <property type="match status" value="1"/>
</dbReference>
<accession>A0A6P2CT86</accession>
<evidence type="ECO:0000256" key="5">
    <source>
        <dbReference type="ARBA" id="ARBA00023235"/>
    </source>
</evidence>
<keyword evidence="4 6" id="KW-0697">Rotamase</keyword>
<evidence type="ECO:0000313" key="10">
    <source>
        <dbReference type="EMBL" id="VTR90904.1"/>
    </source>
</evidence>
<feature type="region of interest" description="Disordered" evidence="7">
    <location>
        <begin position="364"/>
        <end position="409"/>
    </location>
</feature>
<keyword evidence="8" id="KW-1133">Transmembrane helix</keyword>
<keyword evidence="3" id="KW-0732">Signal</keyword>
<evidence type="ECO:0000256" key="1">
    <source>
        <dbReference type="ARBA" id="ARBA00000971"/>
    </source>
</evidence>
<evidence type="ECO:0000256" key="3">
    <source>
        <dbReference type="ARBA" id="ARBA00022729"/>
    </source>
</evidence>
<dbReference type="InterPro" id="IPR000297">
    <property type="entry name" value="PPIase_PpiC"/>
</dbReference>
<dbReference type="SUPFAM" id="SSF109998">
    <property type="entry name" value="Triger factor/SurA peptide-binding domain-like"/>
    <property type="match status" value="1"/>
</dbReference>
<dbReference type="Gene3D" id="1.10.4030.10">
    <property type="entry name" value="Porin chaperone SurA, peptide-binding domain"/>
    <property type="match status" value="1"/>
</dbReference>
<dbReference type="InterPro" id="IPR046357">
    <property type="entry name" value="PPIase_dom_sf"/>
</dbReference>
<evidence type="ECO:0000256" key="8">
    <source>
        <dbReference type="SAM" id="Phobius"/>
    </source>
</evidence>
<feature type="domain" description="PpiC" evidence="9">
    <location>
        <begin position="195"/>
        <end position="289"/>
    </location>
</feature>
<dbReference type="Pfam" id="PF13145">
    <property type="entry name" value="Rotamase_2"/>
    <property type="match status" value="1"/>
</dbReference>